<evidence type="ECO:0008006" key="8">
    <source>
        <dbReference type="Google" id="ProtNLM"/>
    </source>
</evidence>
<gene>
    <name evidence="3" type="ORF">B5F11_09190</name>
    <name evidence="4" type="ORF">DXC40_16720</name>
    <name evidence="2" type="ORF">ERS852551_01493</name>
</gene>
<reference evidence="2 5" key="1">
    <citation type="submission" date="2015-09" db="EMBL/GenBank/DDBJ databases">
        <authorList>
            <consortium name="Pathogen Informatics"/>
        </authorList>
    </citation>
    <scope>NUCLEOTIDE SEQUENCE [LARGE SCALE GENOMIC DNA]</scope>
    <source>
        <strain evidence="2 5">2789STDY5834939</strain>
    </source>
</reference>
<dbReference type="RefSeq" id="WP_006876078.1">
    <property type="nucleotide sequence ID" value="NZ_CABIWA010000012.1"/>
</dbReference>
<evidence type="ECO:0000313" key="6">
    <source>
        <dbReference type="Proteomes" id="UP000196386"/>
    </source>
</evidence>
<evidence type="ECO:0000313" key="4">
    <source>
        <dbReference type="EMBL" id="RGE65400.1"/>
    </source>
</evidence>
<accession>A0A174Q4G5</accession>
<dbReference type="GeneID" id="72462533"/>
<dbReference type="Proteomes" id="UP000260828">
    <property type="component" value="Unassembled WGS sequence"/>
</dbReference>
<keyword evidence="1" id="KW-1133">Transmembrane helix</keyword>
<dbReference type="EMBL" id="CZBE01000009">
    <property type="protein sequence ID" value="CUP65798.1"/>
    <property type="molecule type" value="Genomic_DNA"/>
</dbReference>
<keyword evidence="1" id="KW-0472">Membrane</keyword>
<feature type="transmembrane region" description="Helical" evidence="1">
    <location>
        <begin position="44"/>
        <end position="61"/>
    </location>
</feature>
<evidence type="ECO:0000313" key="5">
    <source>
        <dbReference type="Proteomes" id="UP000095765"/>
    </source>
</evidence>
<reference evidence="6" key="2">
    <citation type="submission" date="2017-04" db="EMBL/GenBank/DDBJ databases">
        <title>Function of individual gut microbiota members based on whole genome sequencing of pure cultures obtained from chicken caecum.</title>
        <authorList>
            <person name="Medvecky M."/>
            <person name="Cejkova D."/>
            <person name="Polansky O."/>
            <person name="Karasova D."/>
            <person name="Kubasova T."/>
            <person name="Cizek A."/>
            <person name="Rychlik I."/>
        </authorList>
    </citation>
    <scope>NUCLEOTIDE SEQUENCE [LARGE SCALE GENOMIC DNA]</scope>
    <source>
        <strain evidence="6">An175</strain>
    </source>
</reference>
<protein>
    <recommendedName>
        <fullName evidence="8">Zn-finger containing protein</fullName>
    </recommendedName>
</protein>
<evidence type="ECO:0000313" key="7">
    <source>
        <dbReference type="Proteomes" id="UP000260828"/>
    </source>
</evidence>
<sequence>MNRWNDRVRRLLYGRYGPDQLMWALLVLVGIFMLLRWLTGWRMWWIFSVLMLAICYLRVFSHDIMRRRAENEWFLRLWRPVARRISLAREAARDVKTHRHFHCPKCGQPLRVPRGRGRLEIRCPRCGYCFKRRT</sequence>
<evidence type="ECO:0000256" key="1">
    <source>
        <dbReference type="SAM" id="Phobius"/>
    </source>
</evidence>
<dbReference type="OrthoDB" id="3174166at2"/>
<dbReference type="Proteomes" id="UP000095765">
    <property type="component" value="Unassembled WGS sequence"/>
</dbReference>
<dbReference type="EMBL" id="QVME01000013">
    <property type="protein sequence ID" value="RGE65400.1"/>
    <property type="molecule type" value="Genomic_DNA"/>
</dbReference>
<proteinExistence type="predicted"/>
<reference evidence="4 7" key="4">
    <citation type="submission" date="2018-08" db="EMBL/GenBank/DDBJ databases">
        <title>A genome reference for cultivated species of the human gut microbiota.</title>
        <authorList>
            <person name="Zou Y."/>
            <person name="Xue W."/>
            <person name="Luo G."/>
        </authorList>
    </citation>
    <scope>NUCLEOTIDE SEQUENCE [LARGE SCALE GENOMIC DNA]</scope>
    <source>
        <strain evidence="4 7">TF05-12AC</strain>
    </source>
</reference>
<dbReference type="EMBL" id="NFKP01000009">
    <property type="protein sequence ID" value="OUP69509.1"/>
    <property type="molecule type" value="Genomic_DNA"/>
</dbReference>
<feature type="transmembrane region" description="Helical" evidence="1">
    <location>
        <begin position="21"/>
        <end position="38"/>
    </location>
</feature>
<evidence type="ECO:0000313" key="3">
    <source>
        <dbReference type="EMBL" id="OUP69509.1"/>
    </source>
</evidence>
<keyword evidence="1" id="KW-0812">Transmembrane</keyword>
<evidence type="ECO:0000313" key="2">
    <source>
        <dbReference type="EMBL" id="CUP65798.1"/>
    </source>
</evidence>
<dbReference type="AlphaFoldDB" id="A0A174Q4G5"/>
<name>A0A174Q4G5_9FIRM</name>
<organism evidence="2 5">
    <name type="scientific">Anaerotruncus colihominis</name>
    <dbReference type="NCBI Taxonomy" id="169435"/>
    <lineage>
        <taxon>Bacteria</taxon>
        <taxon>Bacillati</taxon>
        <taxon>Bacillota</taxon>
        <taxon>Clostridia</taxon>
        <taxon>Eubacteriales</taxon>
        <taxon>Oscillospiraceae</taxon>
        <taxon>Anaerotruncus</taxon>
    </lineage>
</organism>
<reference evidence="3" key="3">
    <citation type="journal article" date="2018" name="BMC Genomics">
        <title>Whole genome sequencing and function prediction of 133 gut anaerobes isolated from chicken caecum in pure cultures.</title>
        <authorList>
            <person name="Medvecky M."/>
            <person name="Cejkova D."/>
            <person name="Polansky O."/>
            <person name="Karasova D."/>
            <person name="Kubasova T."/>
            <person name="Cizek A."/>
            <person name="Rychlik I."/>
        </authorList>
    </citation>
    <scope>NUCLEOTIDE SEQUENCE</scope>
    <source>
        <strain evidence="3">An175</strain>
    </source>
</reference>
<dbReference type="Proteomes" id="UP000196386">
    <property type="component" value="Unassembled WGS sequence"/>
</dbReference>